<dbReference type="PROSITE" id="PS50110">
    <property type="entry name" value="RESPONSE_REGULATORY"/>
    <property type="match status" value="1"/>
</dbReference>
<dbReference type="EMBL" id="PCWA01000073">
    <property type="protein sequence ID" value="PIQ89137.1"/>
    <property type="molecule type" value="Genomic_DNA"/>
</dbReference>
<feature type="domain" description="Response regulatory" evidence="3">
    <location>
        <begin position="1"/>
        <end position="106"/>
    </location>
</feature>
<reference evidence="4 5" key="1">
    <citation type="submission" date="2017-09" db="EMBL/GenBank/DDBJ databases">
        <title>Depth-based differentiation of microbial function through sediment-hosted aquifers and enrichment of novel symbionts in the deep terrestrial subsurface.</title>
        <authorList>
            <person name="Probst A.J."/>
            <person name="Ladd B."/>
            <person name="Jarett J.K."/>
            <person name="Geller-Mcgrath D.E."/>
            <person name="Sieber C.M."/>
            <person name="Emerson J.B."/>
            <person name="Anantharaman K."/>
            <person name="Thomas B.C."/>
            <person name="Malmstrom R."/>
            <person name="Stieglmeier M."/>
            <person name="Klingl A."/>
            <person name="Woyke T."/>
            <person name="Ryan C.M."/>
            <person name="Banfield J.F."/>
        </authorList>
    </citation>
    <scope>NUCLEOTIDE SEQUENCE [LARGE SCALE GENOMIC DNA]</scope>
    <source>
        <strain evidence="4">CG11_big_fil_rev_8_21_14_0_20_42_13</strain>
    </source>
</reference>
<evidence type="ECO:0000259" key="3">
    <source>
        <dbReference type="PROSITE" id="PS50110"/>
    </source>
</evidence>
<dbReference type="GO" id="GO:0000160">
    <property type="term" value="P:phosphorelay signal transduction system"/>
    <property type="evidence" value="ECO:0007669"/>
    <property type="project" value="InterPro"/>
</dbReference>
<dbReference type="SUPFAM" id="SSF52172">
    <property type="entry name" value="CheY-like"/>
    <property type="match status" value="1"/>
</dbReference>
<dbReference type="Pfam" id="PF00072">
    <property type="entry name" value="Response_reg"/>
    <property type="match status" value="1"/>
</dbReference>
<evidence type="ECO:0000256" key="2">
    <source>
        <dbReference type="PROSITE-ProRule" id="PRU00169"/>
    </source>
</evidence>
<organism evidence="4 5">
    <name type="scientific">Candidatus Ghiorseimicrobium undicola</name>
    <dbReference type="NCBI Taxonomy" id="1974746"/>
    <lineage>
        <taxon>Bacteria</taxon>
        <taxon>Pseudomonadati</taxon>
        <taxon>Candidatus Omnitrophota</taxon>
        <taxon>Candidatus Ghiorseimicrobium</taxon>
    </lineage>
</organism>
<dbReference type="AlphaFoldDB" id="A0A2H0LXN1"/>
<keyword evidence="1 2" id="KW-0597">Phosphoprotein</keyword>
<proteinExistence type="predicted"/>
<dbReference type="PANTHER" id="PTHR44591">
    <property type="entry name" value="STRESS RESPONSE REGULATOR PROTEIN 1"/>
    <property type="match status" value="1"/>
</dbReference>
<evidence type="ECO:0000313" key="5">
    <source>
        <dbReference type="Proteomes" id="UP000229641"/>
    </source>
</evidence>
<dbReference type="InterPro" id="IPR011006">
    <property type="entry name" value="CheY-like_superfamily"/>
</dbReference>
<evidence type="ECO:0000313" key="4">
    <source>
        <dbReference type="EMBL" id="PIQ89137.1"/>
    </source>
</evidence>
<name>A0A2H0LXN1_9BACT</name>
<dbReference type="InterPro" id="IPR050595">
    <property type="entry name" value="Bact_response_regulator"/>
</dbReference>
<dbReference type="PANTHER" id="PTHR44591:SF3">
    <property type="entry name" value="RESPONSE REGULATORY DOMAIN-CONTAINING PROTEIN"/>
    <property type="match status" value="1"/>
</dbReference>
<comment type="caution">
    <text evidence="4">The sequence shown here is derived from an EMBL/GenBank/DDBJ whole genome shotgun (WGS) entry which is preliminary data.</text>
</comment>
<protein>
    <submittedName>
        <fullName evidence="4">Response regulator</fullName>
    </submittedName>
</protein>
<evidence type="ECO:0000256" key="1">
    <source>
        <dbReference type="ARBA" id="ARBA00022553"/>
    </source>
</evidence>
<sequence length="107" mass="11825">MMKLYLEKAGNYEVRTENMPFQAVSAALEFKPDMIFLDVIMPGLDGGDIAGAIKQDKDLKNVPLVFLTAIAQDSSADKIRGLIGCREFLPKPVSGEQILECIKKHLD</sequence>
<accession>A0A2H0LXN1</accession>
<dbReference type="Proteomes" id="UP000229641">
    <property type="component" value="Unassembled WGS sequence"/>
</dbReference>
<feature type="modified residue" description="4-aspartylphosphate" evidence="2">
    <location>
        <position position="38"/>
    </location>
</feature>
<dbReference type="InterPro" id="IPR001789">
    <property type="entry name" value="Sig_transdc_resp-reg_receiver"/>
</dbReference>
<gene>
    <name evidence="4" type="ORF">COV72_04860</name>
</gene>
<dbReference type="SMART" id="SM00448">
    <property type="entry name" value="REC"/>
    <property type="match status" value="1"/>
</dbReference>
<dbReference type="Gene3D" id="3.40.50.2300">
    <property type="match status" value="1"/>
</dbReference>